<feature type="chain" id="PRO_5043050117" evidence="2">
    <location>
        <begin position="21"/>
        <end position="105"/>
    </location>
</feature>
<comment type="caution">
    <text evidence="3">The sequence shown here is derived from an EMBL/GenBank/DDBJ whole genome shotgun (WGS) entry which is preliminary data.</text>
</comment>
<feature type="transmembrane region" description="Helical" evidence="1">
    <location>
        <begin position="54"/>
        <end position="72"/>
    </location>
</feature>
<keyword evidence="4" id="KW-1185">Reference proteome</keyword>
<evidence type="ECO:0000313" key="4">
    <source>
        <dbReference type="Proteomes" id="UP001353858"/>
    </source>
</evidence>
<gene>
    <name evidence="3" type="ORF">RN001_006749</name>
</gene>
<keyword evidence="1" id="KW-1133">Transmembrane helix</keyword>
<keyword evidence="1" id="KW-0472">Membrane</keyword>
<keyword evidence="1" id="KW-0812">Transmembrane</keyword>
<dbReference type="AlphaFoldDB" id="A0AAN7Q928"/>
<evidence type="ECO:0000256" key="1">
    <source>
        <dbReference type="SAM" id="Phobius"/>
    </source>
</evidence>
<feature type="transmembrane region" description="Helical" evidence="1">
    <location>
        <begin position="79"/>
        <end position="97"/>
    </location>
</feature>
<keyword evidence="2" id="KW-0732">Signal</keyword>
<name>A0AAN7Q928_9COLE</name>
<dbReference type="EMBL" id="JARPUR010000002">
    <property type="protein sequence ID" value="KAK4883430.1"/>
    <property type="molecule type" value="Genomic_DNA"/>
</dbReference>
<evidence type="ECO:0000313" key="3">
    <source>
        <dbReference type="EMBL" id="KAK4883430.1"/>
    </source>
</evidence>
<feature type="signal peptide" evidence="2">
    <location>
        <begin position="1"/>
        <end position="20"/>
    </location>
</feature>
<dbReference type="Proteomes" id="UP001353858">
    <property type="component" value="Unassembled WGS sequence"/>
</dbReference>
<sequence>MNHPLVFLLIVASICFAIHAADIYNLNPYGTSGYNYVYPLINYPNQYPVQQGPMGFFFTWILSIINNAFNIFRQIFRLFLPSTWISLVKRIIFWIMGRPYYNMPY</sequence>
<protein>
    <submittedName>
        <fullName evidence="3">Uncharacterized protein</fullName>
    </submittedName>
</protein>
<reference evidence="4" key="1">
    <citation type="submission" date="2023-01" db="EMBL/GenBank/DDBJ databases">
        <title>Key to firefly adult light organ development and bioluminescence: homeobox transcription factors regulate luciferase expression and transportation to peroxisome.</title>
        <authorList>
            <person name="Fu X."/>
        </authorList>
    </citation>
    <scope>NUCLEOTIDE SEQUENCE [LARGE SCALE GENOMIC DNA]</scope>
</reference>
<organism evidence="3 4">
    <name type="scientific">Aquatica leii</name>
    <dbReference type="NCBI Taxonomy" id="1421715"/>
    <lineage>
        <taxon>Eukaryota</taxon>
        <taxon>Metazoa</taxon>
        <taxon>Ecdysozoa</taxon>
        <taxon>Arthropoda</taxon>
        <taxon>Hexapoda</taxon>
        <taxon>Insecta</taxon>
        <taxon>Pterygota</taxon>
        <taxon>Neoptera</taxon>
        <taxon>Endopterygota</taxon>
        <taxon>Coleoptera</taxon>
        <taxon>Polyphaga</taxon>
        <taxon>Elateriformia</taxon>
        <taxon>Elateroidea</taxon>
        <taxon>Lampyridae</taxon>
        <taxon>Luciolinae</taxon>
        <taxon>Aquatica</taxon>
    </lineage>
</organism>
<accession>A0AAN7Q928</accession>
<proteinExistence type="predicted"/>
<evidence type="ECO:0000256" key="2">
    <source>
        <dbReference type="SAM" id="SignalP"/>
    </source>
</evidence>